<keyword evidence="1" id="KW-0732">Signal</keyword>
<sequence>MKFPTAVACLLLSGWCPAAGQAISGPLYNIKPSEVAVPEGAELGRYRRIIQPFENWVLICDENLKTMKKICNITQSIVDKNGQFAFSWSLAATEDGKPIMILRTRPGLGLKAPVMLSFPGRKEPVRVETYACDTGVCIALLPVGPIMREQIGKRVTAGISYSAAGETIAFEAPLKGMSAALAAIK</sequence>
<protein>
    <recommendedName>
        <fullName evidence="4">Invasion associated locus B family protein</fullName>
    </recommendedName>
</protein>
<accession>A0A2P7ATZ0</accession>
<reference evidence="3" key="1">
    <citation type="submission" date="2017-11" db="EMBL/GenBank/DDBJ databases">
        <authorList>
            <person name="Kuznetsova I."/>
            <person name="Sazanova A."/>
            <person name="Chirak E."/>
            <person name="Safronova V."/>
            <person name="Willems A."/>
        </authorList>
    </citation>
    <scope>NUCLEOTIDE SEQUENCE [LARGE SCALE GENOMIC DNA]</scope>
    <source>
        <strain evidence="3">CCBAU 03422</strain>
    </source>
</reference>
<dbReference type="EMBL" id="PGGM01000018">
    <property type="protein sequence ID" value="PSH57633.1"/>
    <property type="molecule type" value="Genomic_DNA"/>
</dbReference>
<evidence type="ECO:0000313" key="3">
    <source>
        <dbReference type="Proteomes" id="UP000241764"/>
    </source>
</evidence>
<name>A0A2P7ATZ0_9HYPH</name>
<dbReference type="Proteomes" id="UP000241764">
    <property type="component" value="Unassembled WGS sequence"/>
</dbReference>
<gene>
    <name evidence="2" type="ORF">CU103_27605</name>
</gene>
<comment type="caution">
    <text evidence="2">The sequence shown here is derived from an EMBL/GenBank/DDBJ whole genome shotgun (WGS) entry which is preliminary data.</text>
</comment>
<dbReference type="Gene3D" id="2.60.40.1880">
    <property type="entry name" value="Invasion associated locus B (IalB) protein"/>
    <property type="match status" value="1"/>
</dbReference>
<evidence type="ECO:0008006" key="4">
    <source>
        <dbReference type="Google" id="ProtNLM"/>
    </source>
</evidence>
<dbReference type="AlphaFoldDB" id="A0A2P7ATZ0"/>
<dbReference type="OrthoDB" id="7375326at2"/>
<organism evidence="2 3">
    <name type="scientific">Phyllobacterium sophorae</name>
    <dbReference type="NCBI Taxonomy" id="1520277"/>
    <lineage>
        <taxon>Bacteria</taxon>
        <taxon>Pseudomonadati</taxon>
        <taxon>Pseudomonadota</taxon>
        <taxon>Alphaproteobacteria</taxon>
        <taxon>Hyphomicrobiales</taxon>
        <taxon>Phyllobacteriaceae</taxon>
        <taxon>Phyllobacterium</taxon>
    </lineage>
</organism>
<evidence type="ECO:0000256" key="1">
    <source>
        <dbReference type="SAM" id="SignalP"/>
    </source>
</evidence>
<evidence type="ECO:0000313" key="2">
    <source>
        <dbReference type="EMBL" id="PSH57633.1"/>
    </source>
</evidence>
<proteinExistence type="predicted"/>
<feature type="signal peptide" evidence="1">
    <location>
        <begin position="1"/>
        <end position="18"/>
    </location>
</feature>
<keyword evidence="3" id="KW-1185">Reference proteome</keyword>
<feature type="chain" id="PRO_5015159406" description="Invasion associated locus B family protein" evidence="1">
    <location>
        <begin position="19"/>
        <end position="185"/>
    </location>
</feature>
<dbReference type="InterPro" id="IPR038696">
    <property type="entry name" value="IalB_sf"/>
</dbReference>
<dbReference type="Pfam" id="PF06776">
    <property type="entry name" value="IalB"/>
    <property type="match status" value="1"/>
</dbReference>
<dbReference type="InterPro" id="IPR010642">
    <property type="entry name" value="Invasion_prot_B"/>
</dbReference>